<evidence type="ECO:0000256" key="3">
    <source>
        <dbReference type="SAM" id="MobiDB-lite"/>
    </source>
</evidence>
<comment type="similarity">
    <text evidence="1">Belongs to the proteasome subunit S5A family.</text>
</comment>
<evidence type="ECO:0000259" key="4">
    <source>
        <dbReference type="PROSITE" id="PS50234"/>
    </source>
</evidence>
<dbReference type="PANTHER" id="PTHR10223:SF0">
    <property type="entry name" value="26S PROTEASOME NON-ATPASE REGULATORY SUBUNIT 4"/>
    <property type="match status" value="1"/>
</dbReference>
<evidence type="ECO:0000313" key="5">
    <source>
        <dbReference type="EMBL" id="KIH92738.1"/>
    </source>
</evidence>
<dbReference type="FunFam" id="1.10.287.3990:FF:000001">
    <property type="entry name" value="26S proteasome regulatory subunit S5A"/>
    <property type="match status" value="1"/>
</dbReference>
<dbReference type="GO" id="GO:0043248">
    <property type="term" value="P:proteasome assembly"/>
    <property type="evidence" value="ECO:0007669"/>
    <property type="project" value="EnsemblFungi"/>
</dbReference>
<evidence type="ECO:0000256" key="2">
    <source>
        <dbReference type="ARBA" id="ARBA00022942"/>
    </source>
</evidence>
<dbReference type="GO" id="GO:0043161">
    <property type="term" value="P:proteasome-mediated ubiquitin-dependent protein catabolic process"/>
    <property type="evidence" value="ECO:0007669"/>
    <property type="project" value="EnsemblFungi"/>
</dbReference>
<keyword evidence="2 5" id="KW-0647">Proteasome</keyword>
<feature type="compositionally biased region" description="Basic and acidic residues" evidence="3">
    <location>
        <begin position="300"/>
        <end position="313"/>
    </location>
</feature>
<dbReference type="OrthoDB" id="1731724at2759"/>
<dbReference type="SUPFAM" id="SSF53300">
    <property type="entry name" value="vWA-like"/>
    <property type="match status" value="1"/>
</dbReference>
<reference evidence="5 6" key="1">
    <citation type="journal article" date="2014" name="BMC Genomics">
        <title>Comparative genomics of the major fungal agents of human and animal Sporotrichosis: Sporothrix schenckii and Sporothrix brasiliensis.</title>
        <authorList>
            <person name="Teixeira M.M."/>
            <person name="de Almeida L.G."/>
            <person name="Kubitschek-Barreira P."/>
            <person name="Alves F.L."/>
            <person name="Kioshima E.S."/>
            <person name="Abadio A.K."/>
            <person name="Fernandes L."/>
            <person name="Derengowski L.S."/>
            <person name="Ferreira K.S."/>
            <person name="Souza R.C."/>
            <person name="Ruiz J.C."/>
            <person name="de Andrade N.C."/>
            <person name="Paes H.C."/>
            <person name="Nicola A.M."/>
            <person name="Albuquerque P."/>
            <person name="Gerber A.L."/>
            <person name="Martins V.P."/>
            <person name="Peconick L.D."/>
            <person name="Neto A.V."/>
            <person name="Chaucanez C.B."/>
            <person name="Silva P.A."/>
            <person name="Cunha O.L."/>
            <person name="de Oliveira F.F."/>
            <person name="dos Santos T.C."/>
            <person name="Barros A.L."/>
            <person name="Soares M.A."/>
            <person name="de Oliveira L.M."/>
            <person name="Marini M.M."/>
            <person name="Villalobos-Duno H."/>
            <person name="Cunha M.M."/>
            <person name="de Hoog S."/>
            <person name="da Silveira J.F."/>
            <person name="Henrissat B."/>
            <person name="Nino-Vega G.A."/>
            <person name="Cisalpino P.S."/>
            <person name="Mora-Montes H.M."/>
            <person name="Almeida S.R."/>
            <person name="Stajich J.E."/>
            <person name="Lopes-Bezerra L.M."/>
            <person name="Vasconcelos A.T."/>
            <person name="Felipe M.S."/>
        </authorList>
    </citation>
    <scope>NUCLEOTIDE SEQUENCE [LARGE SCALE GENOMIC DNA]</scope>
    <source>
        <strain evidence="5 6">5110</strain>
    </source>
</reference>
<dbReference type="Pfam" id="PF13519">
    <property type="entry name" value="VWA_2"/>
    <property type="match status" value="1"/>
</dbReference>
<dbReference type="PANTHER" id="PTHR10223">
    <property type="entry name" value="26S PROTEASOME NON-ATPASE REGULATORY SUBUNIT 4"/>
    <property type="match status" value="1"/>
</dbReference>
<dbReference type="GO" id="GO:0005634">
    <property type="term" value="C:nucleus"/>
    <property type="evidence" value="ECO:0007669"/>
    <property type="project" value="TreeGrafter"/>
</dbReference>
<dbReference type="PROSITE" id="PS50330">
    <property type="entry name" value="UIM"/>
    <property type="match status" value="1"/>
</dbReference>
<dbReference type="SMART" id="SM00327">
    <property type="entry name" value="VWA"/>
    <property type="match status" value="1"/>
</dbReference>
<dbReference type="Proteomes" id="UP000031575">
    <property type="component" value="Unassembled WGS sequence"/>
</dbReference>
<keyword evidence="6" id="KW-1185">Reference proteome</keyword>
<dbReference type="GeneID" id="63676245"/>
<dbReference type="FunFam" id="3.40.50.410:FF:000005">
    <property type="entry name" value="26S proteasome non-ATPase regulatory subunit 4"/>
    <property type="match status" value="1"/>
</dbReference>
<dbReference type="InterPro" id="IPR036465">
    <property type="entry name" value="vWFA_dom_sf"/>
</dbReference>
<proteinExistence type="inferred from homology"/>
<gene>
    <name evidence="5" type="ORF">SPBR_03021</name>
</gene>
<dbReference type="VEuPathDB" id="FungiDB:SPBR_03021"/>
<dbReference type="GO" id="GO:0008540">
    <property type="term" value="C:proteasome regulatory particle, base subcomplex"/>
    <property type="evidence" value="ECO:0007669"/>
    <property type="project" value="EnsemblFungi"/>
</dbReference>
<dbReference type="HOGENOM" id="CLU_033293_1_0_1"/>
<dbReference type="InterPro" id="IPR002035">
    <property type="entry name" value="VWF_A"/>
</dbReference>
<dbReference type="GO" id="GO:0032436">
    <property type="term" value="P:positive regulation of proteasomal ubiquitin-dependent protein catabolic process"/>
    <property type="evidence" value="ECO:0007669"/>
    <property type="project" value="EnsemblFungi"/>
</dbReference>
<feature type="region of interest" description="Disordered" evidence="3">
    <location>
        <begin position="194"/>
        <end position="231"/>
    </location>
</feature>
<dbReference type="PROSITE" id="PS50234">
    <property type="entry name" value="VWFA"/>
    <property type="match status" value="1"/>
</dbReference>
<feature type="compositionally biased region" description="Basic and acidic residues" evidence="3">
    <location>
        <begin position="244"/>
        <end position="260"/>
    </location>
</feature>
<sequence>MPMEAVMILVDNSESSRNGDYHPTRFEAQSDAVGVVFRHITNGNPESEVGLMSMAGKGPEVLVTMTTEQGKILEGLHRTKKKIQGEAHLMTALQVALLALRHRKNKTQRTRIVAFVCSSVPEDDKSLLTLAGKLKKNNVSVDFVVFGDLDDETQHKLSKFNEKVKGSEGSHMVVIPPSGNLLSDQLKQTPLLAREGAGDGGAGGGFGGDAGGGAAGGGGGEFDEFGFDPSTDPELALALRMSMEEENARQQKRQREEAEAAAKTASLESVKEEDESAEPLLNKTGGPSGKGGDDTEDDEPTKKGSKDDSMDTS</sequence>
<dbReference type="InterPro" id="IPR027040">
    <property type="entry name" value="PSMD4"/>
</dbReference>
<dbReference type="InterPro" id="IPR003903">
    <property type="entry name" value="UIM_dom"/>
</dbReference>
<organism evidence="5 6">
    <name type="scientific">Sporothrix brasiliensis 5110</name>
    <dbReference type="NCBI Taxonomy" id="1398154"/>
    <lineage>
        <taxon>Eukaryota</taxon>
        <taxon>Fungi</taxon>
        <taxon>Dikarya</taxon>
        <taxon>Ascomycota</taxon>
        <taxon>Pezizomycotina</taxon>
        <taxon>Sordariomycetes</taxon>
        <taxon>Sordariomycetidae</taxon>
        <taxon>Ophiostomatales</taxon>
        <taxon>Ophiostomataceae</taxon>
        <taxon>Sporothrix</taxon>
    </lineage>
</organism>
<protein>
    <submittedName>
        <fullName evidence="5">26S proteasome regulatory subunit N10</fullName>
    </submittedName>
</protein>
<dbReference type="GO" id="GO:0005829">
    <property type="term" value="C:cytosol"/>
    <property type="evidence" value="ECO:0007669"/>
    <property type="project" value="TreeGrafter"/>
</dbReference>
<dbReference type="Gene3D" id="3.40.50.410">
    <property type="entry name" value="von Willebrand factor, type A domain"/>
    <property type="match status" value="1"/>
</dbReference>
<dbReference type="Gene3D" id="1.10.287.3990">
    <property type="match status" value="1"/>
</dbReference>
<feature type="compositionally biased region" description="Gly residues" evidence="3">
    <location>
        <begin position="198"/>
        <end position="220"/>
    </location>
</feature>
<feature type="region of interest" description="Disordered" evidence="3">
    <location>
        <begin position="244"/>
        <end position="313"/>
    </location>
</feature>
<comment type="caution">
    <text evidence="5">The sequence shown here is derived from an EMBL/GenBank/DDBJ whole genome shotgun (WGS) entry which is preliminary data.</text>
</comment>
<feature type="domain" description="VWFA" evidence="4">
    <location>
        <begin position="5"/>
        <end position="189"/>
    </location>
</feature>
<accession>A0A0C2FNY5</accession>
<dbReference type="GO" id="GO:0036435">
    <property type="term" value="F:K48-linked polyubiquitin modification-dependent protein binding"/>
    <property type="evidence" value="ECO:0007669"/>
    <property type="project" value="EnsemblFungi"/>
</dbReference>
<dbReference type="AlphaFoldDB" id="A0A0C2FNY5"/>
<evidence type="ECO:0000256" key="1">
    <source>
        <dbReference type="ARBA" id="ARBA00005574"/>
    </source>
</evidence>
<name>A0A0C2FNY5_9PEZI</name>
<dbReference type="EMBL" id="AWTV01000006">
    <property type="protein sequence ID" value="KIH92738.1"/>
    <property type="molecule type" value="Genomic_DNA"/>
</dbReference>
<dbReference type="RefSeq" id="XP_040620748.1">
    <property type="nucleotide sequence ID" value="XM_040761324.1"/>
</dbReference>
<evidence type="ECO:0000313" key="6">
    <source>
        <dbReference type="Proteomes" id="UP000031575"/>
    </source>
</evidence>